<feature type="signal peptide" evidence="6">
    <location>
        <begin position="1"/>
        <end position="16"/>
    </location>
</feature>
<feature type="transmembrane region" description="Helical" evidence="5">
    <location>
        <begin position="293"/>
        <end position="314"/>
    </location>
</feature>
<dbReference type="Proteomes" id="UP000005408">
    <property type="component" value="Unassembled WGS sequence"/>
</dbReference>
<evidence type="ECO:0000259" key="7">
    <source>
        <dbReference type="PROSITE" id="PS01180"/>
    </source>
</evidence>
<accession>A0A8W8JXC5</accession>
<dbReference type="AlphaFoldDB" id="A0A8W8JXC5"/>
<feature type="chain" id="PRO_5036504051" description="CUB domain-containing protein" evidence="6">
    <location>
        <begin position="17"/>
        <end position="396"/>
    </location>
</feature>
<keyword evidence="1" id="KW-0677">Repeat</keyword>
<feature type="compositionally biased region" description="Polar residues" evidence="4">
    <location>
        <begin position="158"/>
        <end position="171"/>
    </location>
</feature>
<dbReference type="PANTHER" id="PTHR24251">
    <property type="entry name" value="OVOCHYMASE-RELATED"/>
    <property type="match status" value="1"/>
</dbReference>
<proteinExistence type="predicted"/>
<evidence type="ECO:0000256" key="3">
    <source>
        <dbReference type="PROSITE-ProRule" id="PRU00059"/>
    </source>
</evidence>
<feature type="compositionally biased region" description="Polar residues" evidence="4">
    <location>
        <begin position="225"/>
        <end position="245"/>
    </location>
</feature>
<keyword evidence="9" id="KW-1185">Reference proteome</keyword>
<keyword evidence="5" id="KW-0472">Membrane</keyword>
<evidence type="ECO:0000256" key="5">
    <source>
        <dbReference type="SAM" id="Phobius"/>
    </source>
</evidence>
<dbReference type="Gene3D" id="2.60.120.290">
    <property type="entry name" value="Spermadhesin, CUB domain"/>
    <property type="match status" value="1"/>
</dbReference>
<reference evidence="8" key="1">
    <citation type="submission" date="2022-08" db="UniProtKB">
        <authorList>
            <consortium name="EnsemblMetazoa"/>
        </authorList>
    </citation>
    <scope>IDENTIFICATION</scope>
    <source>
        <strain evidence="8">05x7-T-G4-1.051#20</strain>
    </source>
</reference>
<feature type="compositionally biased region" description="Polar residues" evidence="4">
    <location>
        <begin position="184"/>
        <end position="206"/>
    </location>
</feature>
<dbReference type="SUPFAM" id="SSF49854">
    <property type="entry name" value="Spermadhesin, CUB domain"/>
    <property type="match status" value="1"/>
</dbReference>
<dbReference type="InterPro" id="IPR035914">
    <property type="entry name" value="Sperma_CUB_dom_sf"/>
</dbReference>
<dbReference type="SMART" id="SM00042">
    <property type="entry name" value="CUB"/>
    <property type="match status" value="1"/>
</dbReference>
<comment type="caution">
    <text evidence="3">Lacks conserved residue(s) required for the propagation of feature annotation.</text>
</comment>
<keyword evidence="5" id="KW-1133">Transmembrane helix</keyword>
<dbReference type="InterPro" id="IPR000859">
    <property type="entry name" value="CUB_dom"/>
</dbReference>
<feature type="region of interest" description="Disordered" evidence="4">
    <location>
        <begin position="158"/>
        <end position="245"/>
    </location>
</feature>
<sequence length="396" mass="44249">MGVLSYFYLMTAVVASEKQQYTYSGNIDATLNGSTGIITSPGYPGNYPNNAAYVWTLKTENLKASVIFNFQDFDIKKYKDTSYCEDYLEVYKTEPCCFKAIHRCGKFEPFSLTVNGSVMNIHFVSDHLHNTKGFNLTWKVNIPRTSAVSKTSKWTSKIQTKSSAKTMSTTGPKKCGTTDREIPTSKTENIMRTSSLTERSSRQPQLHTAARDEPQTVVQPTPPQASTSPVELSAPQSPTTSVSAMQVTEPTVPKAQMTTHKLNTLLSTTDNSRKASTLKPTELTTPQQNSTTVYLVAGIGVVELTVIALVIYIVRQRRSKMSIGQNAKDKNHPVPRKSVASDGNLYESIPLEHFSIEDTTPEENWVYIEVPEHMYDKTFEHRPRVNVNPNLYHLIS</sequence>
<dbReference type="PANTHER" id="PTHR24251:SF50">
    <property type="entry name" value="ATTRACTIN-LIKE 1A"/>
    <property type="match status" value="1"/>
</dbReference>
<evidence type="ECO:0000313" key="9">
    <source>
        <dbReference type="Proteomes" id="UP000005408"/>
    </source>
</evidence>
<dbReference type="CDD" id="cd00041">
    <property type="entry name" value="CUB"/>
    <property type="match status" value="1"/>
</dbReference>
<protein>
    <recommendedName>
        <fullName evidence="7">CUB domain-containing protein</fullName>
    </recommendedName>
</protein>
<dbReference type="Pfam" id="PF00431">
    <property type="entry name" value="CUB"/>
    <property type="match status" value="1"/>
</dbReference>
<feature type="domain" description="CUB" evidence="7">
    <location>
        <begin position="23"/>
        <end position="141"/>
    </location>
</feature>
<organism evidence="8 9">
    <name type="scientific">Magallana gigas</name>
    <name type="common">Pacific oyster</name>
    <name type="synonym">Crassostrea gigas</name>
    <dbReference type="NCBI Taxonomy" id="29159"/>
    <lineage>
        <taxon>Eukaryota</taxon>
        <taxon>Metazoa</taxon>
        <taxon>Spiralia</taxon>
        <taxon>Lophotrochozoa</taxon>
        <taxon>Mollusca</taxon>
        <taxon>Bivalvia</taxon>
        <taxon>Autobranchia</taxon>
        <taxon>Pteriomorphia</taxon>
        <taxon>Ostreida</taxon>
        <taxon>Ostreoidea</taxon>
        <taxon>Ostreidae</taxon>
        <taxon>Magallana</taxon>
    </lineage>
</organism>
<keyword evidence="6" id="KW-0732">Signal</keyword>
<evidence type="ECO:0000313" key="8">
    <source>
        <dbReference type="EnsemblMetazoa" id="G20941.1:cds"/>
    </source>
</evidence>
<name>A0A8W8JXC5_MAGGI</name>
<dbReference type="EnsemblMetazoa" id="G20941.1">
    <property type="protein sequence ID" value="G20941.1:cds"/>
    <property type="gene ID" value="G20941"/>
</dbReference>
<evidence type="ECO:0000256" key="2">
    <source>
        <dbReference type="ARBA" id="ARBA00023157"/>
    </source>
</evidence>
<evidence type="ECO:0000256" key="4">
    <source>
        <dbReference type="SAM" id="MobiDB-lite"/>
    </source>
</evidence>
<evidence type="ECO:0000256" key="1">
    <source>
        <dbReference type="ARBA" id="ARBA00022737"/>
    </source>
</evidence>
<dbReference type="PROSITE" id="PS01180">
    <property type="entry name" value="CUB"/>
    <property type="match status" value="1"/>
</dbReference>
<evidence type="ECO:0000256" key="6">
    <source>
        <dbReference type="SAM" id="SignalP"/>
    </source>
</evidence>
<keyword evidence="2" id="KW-1015">Disulfide bond</keyword>
<keyword evidence="5" id="KW-0812">Transmembrane</keyword>